<feature type="transmembrane region" description="Helical" evidence="2">
    <location>
        <begin position="56"/>
        <end position="84"/>
    </location>
</feature>
<keyword evidence="2" id="KW-0812">Transmembrane</keyword>
<feature type="transmembrane region" description="Helical" evidence="2">
    <location>
        <begin position="216"/>
        <end position="234"/>
    </location>
</feature>
<accession>A0AAW0Y359</accession>
<feature type="transmembrane region" description="Helical" evidence="2">
    <location>
        <begin position="184"/>
        <end position="204"/>
    </location>
</feature>
<feature type="compositionally biased region" description="Basic and acidic residues" evidence="1">
    <location>
        <begin position="288"/>
        <end position="297"/>
    </location>
</feature>
<name>A0AAW0Y359_CHEQU</name>
<evidence type="ECO:0000313" key="4">
    <source>
        <dbReference type="Proteomes" id="UP001445076"/>
    </source>
</evidence>
<feature type="transmembrane region" description="Helical" evidence="2">
    <location>
        <begin position="499"/>
        <end position="521"/>
    </location>
</feature>
<reference evidence="3 4" key="1">
    <citation type="journal article" date="2024" name="BMC Genomics">
        <title>Genome assembly of redclaw crayfish (Cherax quadricarinatus) provides insights into its immune adaptation and hypoxia tolerance.</title>
        <authorList>
            <person name="Liu Z."/>
            <person name="Zheng J."/>
            <person name="Li H."/>
            <person name="Fang K."/>
            <person name="Wang S."/>
            <person name="He J."/>
            <person name="Zhou D."/>
            <person name="Weng S."/>
            <person name="Chi M."/>
            <person name="Gu Z."/>
            <person name="He J."/>
            <person name="Li F."/>
            <person name="Wang M."/>
        </authorList>
    </citation>
    <scope>NUCLEOTIDE SEQUENCE [LARGE SCALE GENOMIC DNA]</scope>
    <source>
        <strain evidence="3">ZL_2023a</strain>
    </source>
</reference>
<feature type="transmembrane region" description="Helical" evidence="2">
    <location>
        <begin position="149"/>
        <end position="172"/>
    </location>
</feature>
<dbReference type="Gene3D" id="1.20.1250.20">
    <property type="entry name" value="MFS general substrate transporter like domains"/>
    <property type="match status" value="2"/>
</dbReference>
<evidence type="ECO:0000256" key="2">
    <source>
        <dbReference type="SAM" id="Phobius"/>
    </source>
</evidence>
<comment type="caution">
    <text evidence="3">The sequence shown here is derived from an EMBL/GenBank/DDBJ whole genome shotgun (WGS) entry which is preliminary data.</text>
</comment>
<sequence length="692" mass="76639">MLMDAAKTHNSTPPPGGGWVETSDEVGGSKKDDGGSTKACSSHPQRCEMLAPPDGGWGWVIVAANCIILFVMGNIVTGFSVLYVHLVNAGYSNAEVSGIPALFVGLTCILAPLSTGLSHFYSYRCLAMLGVIISSLGVFLCSIIRSLVWYYICFGGLTGFGNSLLAPQGFLIGQKYFCHKKVRANALSMLGGSLGFMTMLPTLNYLLETYAVEGTFMLWSGLLLHALIGVFFFQPVEWHMRPKRTPGLESLKSEKNGGQSQVRNDILPGKVVNEKTEDQKVSAYEDDSVIKHLTSEKDESDESDSEDTYTSHDLASGNDSVRRGLSDSFSLGNGRQWKNPLTDTLQTNEYLERPRTVSIERSMEILPQIPEESEDEDCFETYDQEIGNERIEFLNRENEIRNRPVSFISSKSVDSFVTAPSSESIFDYDDIIYQFGSALSIKTEKLKDSLQVERDRNLKNNINISNIPRTQFHKPHVICGIKFPKLSDMINFRILRHPVFIVAAFSTMINRVVYVSFINYLPSLSLEIGVGRETPFLYIIVASFELVAKLFTSLFCDQGLMQRRYFVIIASVNSVLANLTISFAWNFLTTGACCAWYGFSVGTCMSVEPVLLVEYLGLKLLPHSFGLMLFINGIGGLLLIPLTGWMSDMAGNYVIIYCFIGGISLVPSLLWCSVPCFTKTSDIPSTSPTDNV</sequence>
<dbReference type="InterPro" id="IPR036259">
    <property type="entry name" value="MFS_trans_sf"/>
</dbReference>
<dbReference type="AlphaFoldDB" id="A0AAW0Y359"/>
<gene>
    <name evidence="3" type="ORF">OTU49_017356</name>
</gene>
<feature type="transmembrane region" description="Helical" evidence="2">
    <location>
        <begin position="565"/>
        <end position="588"/>
    </location>
</feature>
<feature type="region of interest" description="Disordered" evidence="1">
    <location>
        <begin position="246"/>
        <end position="326"/>
    </location>
</feature>
<evidence type="ECO:0000313" key="3">
    <source>
        <dbReference type="EMBL" id="KAK8746305.1"/>
    </source>
</evidence>
<feature type="region of interest" description="Disordered" evidence="1">
    <location>
        <begin position="1"/>
        <end position="43"/>
    </location>
</feature>
<proteinExistence type="predicted"/>
<dbReference type="InterPro" id="IPR011701">
    <property type="entry name" value="MFS"/>
</dbReference>
<dbReference type="SUPFAM" id="SSF103473">
    <property type="entry name" value="MFS general substrate transporter"/>
    <property type="match status" value="1"/>
</dbReference>
<feature type="transmembrane region" description="Helical" evidence="2">
    <location>
        <begin position="653"/>
        <end position="672"/>
    </location>
</feature>
<keyword evidence="2" id="KW-1133">Transmembrane helix</keyword>
<dbReference type="Pfam" id="PF07690">
    <property type="entry name" value="MFS_1"/>
    <property type="match status" value="1"/>
</dbReference>
<dbReference type="PANTHER" id="PTHR11360:SF306">
    <property type="entry name" value="RE01051P"/>
    <property type="match status" value="1"/>
</dbReference>
<dbReference type="PANTHER" id="PTHR11360">
    <property type="entry name" value="MONOCARBOXYLATE TRANSPORTER"/>
    <property type="match status" value="1"/>
</dbReference>
<feature type="transmembrane region" description="Helical" evidence="2">
    <location>
        <begin position="625"/>
        <end position="647"/>
    </location>
</feature>
<dbReference type="GO" id="GO:0008028">
    <property type="term" value="F:monocarboxylic acid transmembrane transporter activity"/>
    <property type="evidence" value="ECO:0007669"/>
    <property type="project" value="TreeGrafter"/>
</dbReference>
<keyword evidence="2" id="KW-0472">Membrane</keyword>
<keyword evidence="4" id="KW-1185">Reference proteome</keyword>
<evidence type="ECO:0000256" key="1">
    <source>
        <dbReference type="SAM" id="MobiDB-lite"/>
    </source>
</evidence>
<feature type="transmembrane region" description="Helical" evidence="2">
    <location>
        <begin position="125"/>
        <end position="143"/>
    </location>
</feature>
<feature type="transmembrane region" description="Helical" evidence="2">
    <location>
        <begin position="96"/>
        <end position="113"/>
    </location>
</feature>
<feature type="transmembrane region" description="Helical" evidence="2">
    <location>
        <begin position="536"/>
        <end position="556"/>
    </location>
</feature>
<dbReference type="Proteomes" id="UP001445076">
    <property type="component" value="Unassembled WGS sequence"/>
</dbReference>
<dbReference type="EMBL" id="JARKIK010000018">
    <property type="protein sequence ID" value="KAK8746305.1"/>
    <property type="molecule type" value="Genomic_DNA"/>
</dbReference>
<dbReference type="InterPro" id="IPR050327">
    <property type="entry name" value="Proton-linked_MCT"/>
</dbReference>
<organism evidence="3 4">
    <name type="scientific">Cherax quadricarinatus</name>
    <name type="common">Australian red claw crayfish</name>
    <dbReference type="NCBI Taxonomy" id="27406"/>
    <lineage>
        <taxon>Eukaryota</taxon>
        <taxon>Metazoa</taxon>
        <taxon>Ecdysozoa</taxon>
        <taxon>Arthropoda</taxon>
        <taxon>Crustacea</taxon>
        <taxon>Multicrustacea</taxon>
        <taxon>Malacostraca</taxon>
        <taxon>Eumalacostraca</taxon>
        <taxon>Eucarida</taxon>
        <taxon>Decapoda</taxon>
        <taxon>Pleocyemata</taxon>
        <taxon>Astacidea</taxon>
        <taxon>Parastacoidea</taxon>
        <taxon>Parastacidae</taxon>
        <taxon>Cherax</taxon>
    </lineage>
</organism>
<feature type="compositionally biased region" description="Acidic residues" evidence="1">
    <location>
        <begin position="298"/>
        <end position="307"/>
    </location>
</feature>
<protein>
    <submittedName>
        <fullName evidence="3">Uncharacterized protein</fullName>
    </submittedName>
</protein>